<gene>
    <name evidence="2" type="ORF">AVEN_19241_1</name>
</gene>
<comment type="caution">
    <text evidence="2">The sequence shown here is derived from an EMBL/GenBank/DDBJ whole genome shotgun (WGS) entry which is preliminary data.</text>
</comment>
<evidence type="ECO:0000256" key="1">
    <source>
        <dbReference type="SAM" id="MobiDB-lite"/>
    </source>
</evidence>
<dbReference type="EMBL" id="BGPR01224461">
    <property type="protein sequence ID" value="GBN69108.1"/>
    <property type="molecule type" value="Genomic_DNA"/>
</dbReference>
<evidence type="ECO:0000313" key="2">
    <source>
        <dbReference type="EMBL" id="GBN69108.1"/>
    </source>
</evidence>
<feature type="region of interest" description="Disordered" evidence="1">
    <location>
        <begin position="1"/>
        <end position="26"/>
    </location>
</feature>
<proteinExistence type="predicted"/>
<evidence type="ECO:0000313" key="3">
    <source>
        <dbReference type="Proteomes" id="UP000499080"/>
    </source>
</evidence>
<keyword evidence="3" id="KW-1185">Reference proteome</keyword>
<name>A0A4Y2R0J6_ARAVE</name>
<protein>
    <submittedName>
        <fullName evidence="2">Uncharacterized protein</fullName>
    </submittedName>
</protein>
<reference evidence="2 3" key="1">
    <citation type="journal article" date="2019" name="Sci. Rep.">
        <title>Orb-weaving spider Araneus ventricosus genome elucidates the spidroin gene catalogue.</title>
        <authorList>
            <person name="Kono N."/>
            <person name="Nakamura H."/>
            <person name="Ohtoshi R."/>
            <person name="Moran D.A.P."/>
            <person name="Shinohara A."/>
            <person name="Yoshida Y."/>
            <person name="Fujiwara M."/>
            <person name="Mori M."/>
            <person name="Tomita M."/>
            <person name="Arakawa K."/>
        </authorList>
    </citation>
    <scope>NUCLEOTIDE SEQUENCE [LARGE SCALE GENOMIC DNA]</scope>
</reference>
<sequence length="117" mass="13038">MLHGFSLDGLRLGTGQSEGPPTCCEGPSQGAASATCEVNDPRKVGEHSSRGASFRKRGFVDPLCKVVWTRFAHIEMRLLAFISLHLFHARKGGLQSFSHPLLDWLRILKCCILWFSR</sequence>
<dbReference type="Proteomes" id="UP000499080">
    <property type="component" value="Unassembled WGS sequence"/>
</dbReference>
<organism evidence="2 3">
    <name type="scientific">Araneus ventricosus</name>
    <name type="common">Orbweaver spider</name>
    <name type="synonym">Epeira ventricosa</name>
    <dbReference type="NCBI Taxonomy" id="182803"/>
    <lineage>
        <taxon>Eukaryota</taxon>
        <taxon>Metazoa</taxon>
        <taxon>Ecdysozoa</taxon>
        <taxon>Arthropoda</taxon>
        <taxon>Chelicerata</taxon>
        <taxon>Arachnida</taxon>
        <taxon>Araneae</taxon>
        <taxon>Araneomorphae</taxon>
        <taxon>Entelegynae</taxon>
        <taxon>Araneoidea</taxon>
        <taxon>Araneidae</taxon>
        <taxon>Araneus</taxon>
    </lineage>
</organism>
<accession>A0A4Y2R0J6</accession>
<dbReference type="AlphaFoldDB" id="A0A4Y2R0J6"/>